<dbReference type="EMBL" id="MU267646">
    <property type="protein sequence ID" value="KAH7912693.1"/>
    <property type="molecule type" value="Genomic_DNA"/>
</dbReference>
<organism evidence="1 2">
    <name type="scientific">Hygrophoropsis aurantiaca</name>
    <dbReference type="NCBI Taxonomy" id="72124"/>
    <lineage>
        <taxon>Eukaryota</taxon>
        <taxon>Fungi</taxon>
        <taxon>Dikarya</taxon>
        <taxon>Basidiomycota</taxon>
        <taxon>Agaricomycotina</taxon>
        <taxon>Agaricomycetes</taxon>
        <taxon>Agaricomycetidae</taxon>
        <taxon>Boletales</taxon>
        <taxon>Coniophorineae</taxon>
        <taxon>Hygrophoropsidaceae</taxon>
        <taxon>Hygrophoropsis</taxon>
    </lineage>
</organism>
<dbReference type="Proteomes" id="UP000790377">
    <property type="component" value="Unassembled WGS sequence"/>
</dbReference>
<name>A0ACB8AI87_9AGAM</name>
<accession>A0ACB8AI87</accession>
<gene>
    <name evidence="1" type="ORF">BJ138DRAFT_1083181</name>
</gene>
<evidence type="ECO:0000313" key="2">
    <source>
        <dbReference type="Proteomes" id="UP000790377"/>
    </source>
</evidence>
<reference evidence="1" key="1">
    <citation type="journal article" date="2021" name="New Phytol.">
        <title>Evolutionary innovations through gain and loss of genes in the ectomycorrhizal Boletales.</title>
        <authorList>
            <person name="Wu G."/>
            <person name="Miyauchi S."/>
            <person name="Morin E."/>
            <person name="Kuo A."/>
            <person name="Drula E."/>
            <person name="Varga T."/>
            <person name="Kohler A."/>
            <person name="Feng B."/>
            <person name="Cao Y."/>
            <person name="Lipzen A."/>
            <person name="Daum C."/>
            <person name="Hundley H."/>
            <person name="Pangilinan J."/>
            <person name="Johnson J."/>
            <person name="Barry K."/>
            <person name="LaButti K."/>
            <person name="Ng V."/>
            <person name="Ahrendt S."/>
            <person name="Min B."/>
            <person name="Choi I.G."/>
            <person name="Park H."/>
            <person name="Plett J.M."/>
            <person name="Magnuson J."/>
            <person name="Spatafora J.W."/>
            <person name="Nagy L.G."/>
            <person name="Henrissat B."/>
            <person name="Grigoriev I.V."/>
            <person name="Yang Z.L."/>
            <person name="Xu J."/>
            <person name="Martin F.M."/>
        </authorList>
    </citation>
    <scope>NUCLEOTIDE SEQUENCE</scope>
    <source>
        <strain evidence="1">ATCC 28755</strain>
    </source>
</reference>
<protein>
    <submittedName>
        <fullName evidence="1">Uncharacterized protein</fullName>
    </submittedName>
</protein>
<sequence>MSKTLLSDKADFKTFEGCPYFRDSLHSHTFLDAALRVTTKYHFSLIRANIASELLRNFPSTLAAFDALTPERLRRSQRKALSVINLARDTSCLELLPSAFYLCCRMSARDILHGAGKLLRSEDAIRCVVGRDELMNTWNKRTHPFLYKNFKSTTTFSIDSRPSCMKCYKSTSELLEYLLTRDDPEPLGLDLFTKWDVLGLCSKCVAPLQTQHQESREQLWEALPQIYALGSWEELRSQQAAPG</sequence>
<keyword evidence="2" id="KW-1185">Reference proteome</keyword>
<evidence type="ECO:0000313" key="1">
    <source>
        <dbReference type="EMBL" id="KAH7912693.1"/>
    </source>
</evidence>
<proteinExistence type="predicted"/>
<comment type="caution">
    <text evidence="1">The sequence shown here is derived from an EMBL/GenBank/DDBJ whole genome shotgun (WGS) entry which is preliminary data.</text>
</comment>